<dbReference type="GO" id="GO:0005737">
    <property type="term" value="C:cytoplasm"/>
    <property type="evidence" value="ECO:0007669"/>
    <property type="project" value="InterPro"/>
</dbReference>
<protein>
    <recommendedName>
        <fullName evidence="8 10">NH(3)-dependent NAD(+) synthetase</fullName>
        <ecNumber evidence="8 10">6.3.1.5</ecNumber>
    </recommendedName>
</protein>
<evidence type="ECO:0000256" key="10">
    <source>
        <dbReference type="RuleBase" id="RU003812"/>
    </source>
</evidence>
<dbReference type="InterPro" id="IPR014729">
    <property type="entry name" value="Rossmann-like_a/b/a_fold"/>
</dbReference>
<comment type="similarity">
    <text evidence="1 8 9">Belongs to the NAD synthetase family.</text>
</comment>
<dbReference type="Pfam" id="PF02540">
    <property type="entry name" value="NAD_synthase"/>
    <property type="match status" value="1"/>
</dbReference>
<keyword evidence="3 8" id="KW-0479">Metal-binding</keyword>
<evidence type="ECO:0000256" key="2">
    <source>
        <dbReference type="ARBA" id="ARBA00022598"/>
    </source>
</evidence>
<dbReference type="SUPFAM" id="SSF52402">
    <property type="entry name" value="Adenine nucleotide alpha hydrolases-like"/>
    <property type="match status" value="1"/>
</dbReference>
<evidence type="ECO:0000256" key="7">
    <source>
        <dbReference type="ARBA" id="ARBA00023027"/>
    </source>
</evidence>
<evidence type="ECO:0000256" key="8">
    <source>
        <dbReference type="HAMAP-Rule" id="MF_00193"/>
    </source>
</evidence>
<comment type="function">
    <text evidence="8">Catalyzes the ATP-dependent amidation of deamido-NAD to form NAD. Uses ammonia as a nitrogen source.</text>
</comment>
<evidence type="ECO:0000313" key="13">
    <source>
        <dbReference type="Proteomes" id="UP001302662"/>
    </source>
</evidence>
<dbReference type="GO" id="GO:0004359">
    <property type="term" value="F:glutaminase activity"/>
    <property type="evidence" value="ECO:0007669"/>
    <property type="project" value="InterPro"/>
</dbReference>
<dbReference type="EMBL" id="CP131062">
    <property type="protein sequence ID" value="WNY28881.1"/>
    <property type="molecule type" value="Genomic_DNA"/>
</dbReference>
<feature type="binding site" evidence="8">
    <location>
        <position position="155"/>
    </location>
    <ligand>
        <name>ATP</name>
        <dbReference type="ChEBI" id="CHEBI:30616"/>
    </ligand>
</feature>
<dbReference type="GO" id="GO:0005524">
    <property type="term" value="F:ATP binding"/>
    <property type="evidence" value="ECO:0007669"/>
    <property type="project" value="UniProtKB-UniRule"/>
</dbReference>
<dbReference type="KEGG" id="mees:MmiEs2_10940"/>
<feature type="binding site" evidence="8">
    <location>
        <position position="160"/>
    </location>
    <ligand>
        <name>Mg(2+)</name>
        <dbReference type="ChEBI" id="CHEBI:18420"/>
    </ligand>
</feature>
<keyword evidence="2 8" id="KW-0436">Ligase</keyword>
<feature type="domain" description="NAD/GMP synthase" evidence="11">
    <location>
        <begin position="23"/>
        <end position="285"/>
    </location>
</feature>
<dbReference type="Gene3D" id="3.40.50.620">
    <property type="entry name" value="HUPs"/>
    <property type="match status" value="1"/>
</dbReference>
<keyword evidence="6 8" id="KW-0460">Magnesium</keyword>
<dbReference type="PANTHER" id="PTHR23090:SF9">
    <property type="entry name" value="GLUTAMINE-DEPENDENT NAD(+) SYNTHETASE"/>
    <property type="match status" value="1"/>
</dbReference>
<keyword evidence="5 8" id="KW-0067">ATP-binding</keyword>
<dbReference type="NCBIfam" id="TIGR00552">
    <property type="entry name" value="nadE"/>
    <property type="match status" value="1"/>
</dbReference>
<dbReference type="PANTHER" id="PTHR23090">
    <property type="entry name" value="NH 3 /GLUTAMINE-DEPENDENT NAD + SYNTHETASE"/>
    <property type="match status" value="1"/>
</dbReference>
<evidence type="ECO:0000256" key="4">
    <source>
        <dbReference type="ARBA" id="ARBA00022741"/>
    </source>
</evidence>
<dbReference type="GO" id="GO:0009435">
    <property type="term" value="P:NAD+ biosynthetic process"/>
    <property type="evidence" value="ECO:0007669"/>
    <property type="project" value="UniProtKB-UniRule"/>
</dbReference>
<feature type="binding site" evidence="8">
    <location>
        <position position="175"/>
    </location>
    <ligand>
        <name>deamido-NAD(+)</name>
        <dbReference type="ChEBI" id="CHEBI:58437"/>
        <note>ligand shared between two neighboring subunits</note>
    </ligand>
</feature>
<feature type="binding site" evidence="8">
    <location>
        <position position="206"/>
    </location>
    <ligand>
        <name>ATP</name>
        <dbReference type="ChEBI" id="CHEBI:30616"/>
    </ligand>
</feature>
<feature type="binding site" description="in other chain" evidence="8">
    <location>
        <position position="135"/>
    </location>
    <ligand>
        <name>deamido-NAD(+)</name>
        <dbReference type="ChEBI" id="CHEBI:58437"/>
        <note>ligand shared between two neighboring subunits</note>
    </ligand>
</feature>
<dbReference type="GO" id="GO:0008795">
    <property type="term" value="F:NAD+ synthase activity"/>
    <property type="evidence" value="ECO:0007669"/>
    <property type="project" value="UniProtKB-UniRule"/>
</dbReference>
<feature type="binding site" description="in other chain" evidence="8">
    <location>
        <position position="168"/>
    </location>
    <ligand>
        <name>deamido-NAD(+)</name>
        <dbReference type="ChEBI" id="CHEBI:58437"/>
        <note>ligand shared between two neighboring subunits</note>
    </ligand>
</feature>
<keyword evidence="4 8" id="KW-0547">Nucleotide-binding</keyword>
<evidence type="ECO:0000259" key="11">
    <source>
        <dbReference type="Pfam" id="PF02540"/>
    </source>
</evidence>
<gene>
    <name evidence="8 12" type="primary">nadE</name>
    <name evidence="12" type="ORF">MmiEs2_10940</name>
</gene>
<evidence type="ECO:0000256" key="9">
    <source>
        <dbReference type="RuleBase" id="RU003811"/>
    </source>
</evidence>
<dbReference type="CDD" id="cd00553">
    <property type="entry name" value="NAD_synthase"/>
    <property type="match status" value="1"/>
</dbReference>
<dbReference type="GO" id="GO:0003952">
    <property type="term" value="F:NAD+ synthase (glutamine-hydrolyzing) activity"/>
    <property type="evidence" value="ECO:0007669"/>
    <property type="project" value="InterPro"/>
</dbReference>
<dbReference type="HAMAP" id="MF_00193">
    <property type="entry name" value="NadE_ammonia_dep"/>
    <property type="match status" value="1"/>
</dbReference>
<evidence type="ECO:0000256" key="5">
    <source>
        <dbReference type="ARBA" id="ARBA00022840"/>
    </source>
</evidence>
<dbReference type="EC" id="6.3.1.5" evidence="8 10"/>
<accession>A0AA96ZYJ4</accession>
<comment type="catalytic activity">
    <reaction evidence="8 10">
        <text>deamido-NAD(+) + NH4(+) + ATP = AMP + diphosphate + NAD(+) + H(+)</text>
        <dbReference type="Rhea" id="RHEA:21188"/>
        <dbReference type="ChEBI" id="CHEBI:15378"/>
        <dbReference type="ChEBI" id="CHEBI:28938"/>
        <dbReference type="ChEBI" id="CHEBI:30616"/>
        <dbReference type="ChEBI" id="CHEBI:33019"/>
        <dbReference type="ChEBI" id="CHEBI:57540"/>
        <dbReference type="ChEBI" id="CHEBI:58437"/>
        <dbReference type="ChEBI" id="CHEBI:456215"/>
        <dbReference type="EC" id="6.3.1.5"/>
    </reaction>
</comment>
<comment type="subunit">
    <text evidence="8">Homodimer.</text>
</comment>
<dbReference type="NCBIfam" id="NF010587">
    <property type="entry name" value="PRK13980.1"/>
    <property type="match status" value="1"/>
</dbReference>
<dbReference type="InterPro" id="IPR022310">
    <property type="entry name" value="NAD/GMP_synthase"/>
</dbReference>
<dbReference type="RefSeq" id="WP_316558887.1">
    <property type="nucleotide sequence ID" value="NZ_CP131062.1"/>
</dbReference>
<organism evidence="12 13">
    <name type="scientific">Methanimicrococcus stummii</name>
    <dbReference type="NCBI Taxonomy" id="3028294"/>
    <lineage>
        <taxon>Archaea</taxon>
        <taxon>Methanobacteriati</taxon>
        <taxon>Methanobacteriota</taxon>
        <taxon>Stenosarchaea group</taxon>
        <taxon>Methanomicrobia</taxon>
        <taxon>Methanosarcinales</taxon>
        <taxon>Methanosarcinaceae</taxon>
        <taxon>Methanimicrococcus</taxon>
    </lineage>
</organism>
<evidence type="ECO:0000256" key="6">
    <source>
        <dbReference type="ARBA" id="ARBA00022842"/>
    </source>
</evidence>
<dbReference type="GO" id="GO:0046872">
    <property type="term" value="F:metal ion binding"/>
    <property type="evidence" value="ECO:0007669"/>
    <property type="project" value="UniProtKB-KW"/>
</dbReference>
<evidence type="ECO:0000256" key="3">
    <source>
        <dbReference type="ARBA" id="ARBA00022723"/>
    </source>
</evidence>
<feature type="binding site" evidence="8">
    <location>
        <position position="49"/>
    </location>
    <ligand>
        <name>Mg(2+)</name>
        <dbReference type="ChEBI" id="CHEBI:18420"/>
    </ligand>
</feature>
<dbReference type="InterPro" id="IPR003694">
    <property type="entry name" value="NAD_synthase"/>
</dbReference>
<keyword evidence="7 8" id="KW-0520">NAD</keyword>
<feature type="binding site" evidence="8">
    <location>
        <position position="184"/>
    </location>
    <ligand>
        <name>ATP</name>
        <dbReference type="ChEBI" id="CHEBI:30616"/>
    </ligand>
</feature>
<sequence length="291" mass="32344">MTAANFSVPKPFQEFDSAAVESKIIRFIRKIVKDSGAKGVVLGLSGGIDSALVAALSAKAMGAKNVHPFFFYNSETNSFNSEDLQDAVLLSEQFGLNLQKINLHETIAAAESSFQDSDLSISSDSFIPSGNLRSRLRMSLLYYYANANNLLVIGTKNKTERLTGYYTKYGDGGVDLDPIADLYKTEVRLLSKFLNLPESILSKAPSAGFWSGQSDEEDLGIRYEQLDYLLYELEKIGLNKVLKMNSGDEDFKIVKNVLENAKLTIDQYESVKSRVKSAEHKQKLPKYPKFS</sequence>
<keyword evidence="13" id="KW-1185">Reference proteome</keyword>
<proteinExistence type="inferred from homology"/>
<feature type="binding site" description="in other chain" evidence="8">
    <location>
        <begin position="280"/>
        <end position="281"/>
    </location>
    <ligand>
        <name>deamido-NAD(+)</name>
        <dbReference type="ChEBI" id="CHEBI:58437"/>
        <note>ligand shared between two neighboring subunits</note>
    </ligand>
</feature>
<evidence type="ECO:0000313" key="12">
    <source>
        <dbReference type="EMBL" id="WNY28881.1"/>
    </source>
</evidence>
<dbReference type="GeneID" id="85197564"/>
<name>A0AA96ZYJ4_9EURY</name>
<dbReference type="InterPro" id="IPR022926">
    <property type="entry name" value="NH(3)-dep_NAD(+)_synth"/>
</dbReference>
<comment type="pathway">
    <text evidence="8">Cofactor biosynthesis; NAD(+) biosynthesis; NAD(+) from deamido-NAD(+) (ammonia route): step 1/1.</text>
</comment>
<feature type="binding site" evidence="8">
    <location>
        <begin position="43"/>
        <end position="50"/>
    </location>
    <ligand>
        <name>ATP</name>
        <dbReference type="ChEBI" id="CHEBI:30616"/>
    </ligand>
</feature>
<reference evidence="12 13" key="1">
    <citation type="submission" date="2023-07" db="EMBL/GenBank/DDBJ databases">
        <title>Closed genome sequence of Methanimicrococcus sp. Es2.</title>
        <authorList>
            <person name="Protasov E."/>
            <person name="Platt K."/>
            <person name="Reeh H."/>
            <person name="Poehlein A."/>
            <person name="Daniel R."/>
            <person name="Brune A."/>
        </authorList>
    </citation>
    <scope>NUCLEOTIDE SEQUENCE [LARGE SCALE GENOMIC DNA]</scope>
    <source>
        <strain evidence="12 13">Es2</strain>
    </source>
</reference>
<evidence type="ECO:0000256" key="1">
    <source>
        <dbReference type="ARBA" id="ARBA00005859"/>
    </source>
</evidence>
<dbReference type="Proteomes" id="UP001302662">
    <property type="component" value="Chromosome"/>
</dbReference>
<dbReference type="AlphaFoldDB" id="A0AA96ZYJ4"/>